<gene>
    <name evidence="9" type="ORF">GCM10010276_35440</name>
</gene>
<dbReference type="Gene3D" id="3.30.565.10">
    <property type="entry name" value="Histidine kinase-like ATPase, C-terminal domain"/>
    <property type="match status" value="1"/>
</dbReference>
<dbReference type="PANTHER" id="PTHR45436:SF5">
    <property type="entry name" value="SENSOR HISTIDINE KINASE TRCS"/>
    <property type="match status" value="1"/>
</dbReference>
<dbReference type="SMART" id="SM00387">
    <property type="entry name" value="HATPase_c"/>
    <property type="match status" value="1"/>
</dbReference>
<dbReference type="InterPro" id="IPR036890">
    <property type="entry name" value="HATPase_C_sf"/>
</dbReference>
<keyword evidence="3" id="KW-0597">Phosphoprotein</keyword>
<keyword evidence="5" id="KW-0418">Kinase</keyword>
<feature type="compositionally biased region" description="Basic and acidic residues" evidence="6">
    <location>
        <begin position="569"/>
        <end position="578"/>
    </location>
</feature>
<dbReference type="InterPro" id="IPR003594">
    <property type="entry name" value="HATPase_dom"/>
</dbReference>
<keyword evidence="4" id="KW-0808">Transferase</keyword>
<organism evidence="9 10">
    <name type="scientific">Streptomyces longisporus</name>
    <dbReference type="NCBI Taxonomy" id="1948"/>
    <lineage>
        <taxon>Bacteria</taxon>
        <taxon>Bacillati</taxon>
        <taxon>Actinomycetota</taxon>
        <taxon>Actinomycetes</taxon>
        <taxon>Kitasatosporales</taxon>
        <taxon>Streptomycetaceae</taxon>
        <taxon>Streptomyces</taxon>
    </lineage>
</organism>
<dbReference type="EMBL" id="BAAASG010000008">
    <property type="protein sequence ID" value="GAA2492663.1"/>
    <property type="molecule type" value="Genomic_DNA"/>
</dbReference>
<dbReference type="RefSeq" id="WP_344401299.1">
    <property type="nucleotide sequence ID" value="NZ_BAAASG010000008.1"/>
</dbReference>
<accession>A0ABN3M0Q6</accession>
<evidence type="ECO:0000256" key="3">
    <source>
        <dbReference type="ARBA" id="ARBA00022553"/>
    </source>
</evidence>
<sequence length="578" mass="61152">MELATPPPAARAPVAWYSWWLMPLALGGGTVAATFMSSERIAAGVAGIAATAASAVCVRLLLRTRTQLSASEGSFRATQAEHSQQWQQHVAGLERKYAAERGSLEAQLGDQAGAYEARLAEQSATYEAQLTEQARAFEGRLADQAKSYEAQLADQAEVWQEQLAHQHDAVARLANEQLPDALKQLRAGEAIDDLLPEPGQCAKVSADLQAELRKVLRTALIGVEEEFNRSTTAEQAVISIGNRIHVLTSKLRGRLHEMQGEHGRLPAVARGLMELDQELGPADSLAASIGVLGGSDRPGRQWQEPQRLLSVVRGGIGRIKDFHRVEVRHLPELGVDGGLVDHLTLIFAQLLDNAARYSPPSEPVLVSGKEVPNGVGIEIQDSGKGLSEEKKREAEEALTGSAAGPGIGGISEDANIGLRVVGALARRYGIRVTFADSPWLGTSVVVVVPHKYFSPLPTAAATTATTTASASAAPSAAAAAVPAAVSAQPVAEPSEAVETTPGGLPRRRSKRHEGEGTARPQPAERTEETTVSAVPPDASFTGLAAFATAGREADEESTTEDTPPFGSRSAEHRTEESD</sequence>
<feature type="transmembrane region" description="Helical" evidence="7">
    <location>
        <begin position="42"/>
        <end position="62"/>
    </location>
</feature>
<evidence type="ECO:0000256" key="2">
    <source>
        <dbReference type="ARBA" id="ARBA00012438"/>
    </source>
</evidence>
<evidence type="ECO:0000313" key="10">
    <source>
        <dbReference type="Proteomes" id="UP001501777"/>
    </source>
</evidence>
<name>A0ABN3M0Q6_STRLO</name>
<protein>
    <recommendedName>
        <fullName evidence="2">histidine kinase</fullName>
        <ecNumber evidence="2">2.7.13.3</ecNumber>
    </recommendedName>
</protein>
<comment type="caution">
    <text evidence="9">The sequence shown here is derived from an EMBL/GenBank/DDBJ whole genome shotgun (WGS) entry which is preliminary data.</text>
</comment>
<dbReference type="Proteomes" id="UP001501777">
    <property type="component" value="Unassembled WGS sequence"/>
</dbReference>
<keyword evidence="7" id="KW-0472">Membrane</keyword>
<evidence type="ECO:0000259" key="8">
    <source>
        <dbReference type="SMART" id="SM00387"/>
    </source>
</evidence>
<dbReference type="EC" id="2.7.13.3" evidence="2"/>
<comment type="catalytic activity">
    <reaction evidence="1">
        <text>ATP + protein L-histidine = ADP + protein N-phospho-L-histidine.</text>
        <dbReference type="EC" id="2.7.13.3"/>
    </reaction>
</comment>
<feature type="compositionally biased region" description="Basic and acidic residues" evidence="6">
    <location>
        <begin position="512"/>
        <end position="528"/>
    </location>
</feature>
<evidence type="ECO:0000256" key="1">
    <source>
        <dbReference type="ARBA" id="ARBA00000085"/>
    </source>
</evidence>
<dbReference type="Pfam" id="PF02518">
    <property type="entry name" value="HATPase_c"/>
    <property type="match status" value="1"/>
</dbReference>
<evidence type="ECO:0000256" key="5">
    <source>
        <dbReference type="ARBA" id="ARBA00022777"/>
    </source>
</evidence>
<keyword evidence="7" id="KW-0812">Transmembrane</keyword>
<feature type="domain" description="Histidine kinase/HSP90-like ATPase" evidence="8">
    <location>
        <begin position="338"/>
        <end position="452"/>
    </location>
</feature>
<evidence type="ECO:0000256" key="4">
    <source>
        <dbReference type="ARBA" id="ARBA00022679"/>
    </source>
</evidence>
<keyword evidence="10" id="KW-1185">Reference proteome</keyword>
<evidence type="ECO:0000256" key="7">
    <source>
        <dbReference type="SAM" id="Phobius"/>
    </source>
</evidence>
<keyword evidence="7" id="KW-1133">Transmembrane helix</keyword>
<feature type="transmembrane region" description="Helical" evidence="7">
    <location>
        <begin position="16"/>
        <end position="35"/>
    </location>
</feature>
<evidence type="ECO:0000256" key="6">
    <source>
        <dbReference type="SAM" id="MobiDB-lite"/>
    </source>
</evidence>
<dbReference type="InterPro" id="IPR050428">
    <property type="entry name" value="TCS_sensor_his_kinase"/>
</dbReference>
<reference evidence="9 10" key="1">
    <citation type="journal article" date="2019" name="Int. J. Syst. Evol. Microbiol.">
        <title>The Global Catalogue of Microorganisms (GCM) 10K type strain sequencing project: providing services to taxonomists for standard genome sequencing and annotation.</title>
        <authorList>
            <consortium name="The Broad Institute Genomics Platform"/>
            <consortium name="The Broad Institute Genome Sequencing Center for Infectious Disease"/>
            <person name="Wu L."/>
            <person name="Ma J."/>
        </authorList>
    </citation>
    <scope>NUCLEOTIDE SEQUENCE [LARGE SCALE GENOMIC DNA]</scope>
    <source>
        <strain evidence="9 10">JCM 4395</strain>
    </source>
</reference>
<evidence type="ECO:0000313" key="9">
    <source>
        <dbReference type="EMBL" id="GAA2492663.1"/>
    </source>
</evidence>
<feature type="region of interest" description="Disordered" evidence="6">
    <location>
        <begin position="486"/>
        <end position="578"/>
    </location>
</feature>
<proteinExistence type="predicted"/>
<dbReference type="SUPFAM" id="SSF55874">
    <property type="entry name" value="ATPase domain of HSP90 chaperone/DNA topoisomerase II/histidine kinase"/>
    <property type="match status" value="1"/>
</dbReference>
<dbReference type="PANTHER" id="PTHR45436">
    <property type="entry name" value="SENSOR HISTIDINE KINASE YKOH"/>
    <property type="match status" value="1"/>
</dbReference>
<dbReference type="SUPFAM" id="SSF58113">
    <property type="entry name" value="Apolipoprotein A-I"/>
    <property type="match status" value="1"/>
</dbReference>